<keyword evidence="2" id="KW-1185">Reference proteome</keyword>
<dbReference type="EMBL" id="KV722403">
    <property type="protein sequence ID" value="OCH90465.1"/>
    <property type="molecule type" value="Genomic_DNA"/>
</dbReference>
<name>A0A8E2B370_9APHY</name>
<evidence type="ECO:0000313" key="2">
    <source>
        <dbReference type="Proteomes" id="UP000250043"/>
    </source>
</evidence>
<accession>A0A8E2B370</accession>
<protein>
    <submittedName>
        <fullName evidence="1">Uncharacterized protein</fullName>
    </submittedName>
</protein>
<proteinExistence type="predicted"/>
<dbReference type="Proteomes" id="UP000250043">
    <property type="component" value="Unassembled WGS sequence"/>
</dbReference>
<organism evidence="1 2">
    <name type="scientific">Obba rivulosa</name>
    <dbReference type="NCBI Taxonomy" id="1052685"/>
    <lineage>
        <taxon>Eukaryota</taxon>
        <taxon>Fungi</taxon>
        <taxon>Dikarya</taxon>
        <taxon>Basidiomycota</taxon>
        <taxon>Agaricomycotina</taxon>
        <taxon>Agaricomycetes</taxon>
        <taxon>Polyporales</taxon>
        <taxon>Gelatoporiaceae</taxon>
        <taxon>Obba</taxon>
    </lineage>
</organism>
<dbReference type="AlphaFoldDB" id="A0A8E2B370"/>
<dbReference type="OrthoDB" id="2745559at2759"/>
<gene>
    <name evidence="1" type="ORF">OBBRIDRAFT_834964</name>
</gene>
<sequence length="109" mass="12536">MFNLNPDHIETIQSIHHHPTWTPTFQTSIKPDKEAASWDDDYWDGHINIKVYTDRSDHDRGVGTATILFKIGRSGYRSLKYYLGPSNLHTVYEAEIMGELLGSELLCQE</sequence>
<reference evidence="1 2" key="1">
    <citation type="submission" date="2016-07" db="EMBL/GenBank/DDBJ databases">
        <title>Draft genome of the white-rot fungus Obba rivulosa 3A-2.</title>
        <authorList>
            <consortium name="DOE Joint Genome Institute"/>
            <person name="Miettinen O."/>
            <person name="Riley R."/>
            <person name="Acob R."/>
            <person name="Barry K."/>
            <person name="Cullen D."/>
            <person name="De Vries R."/>
            <person name="Hainaut M."/>
            <person name="Hatakka A."/>
            <person name="Henrissat B."/>
            <person name="Hilden K."/>
            <person name="Kuo R."/>
            <person name="Labutti K."/>
            <person name="Lipzen A."/>
            <person name="Makela M.R."/>
            <person name="Sandor L."/>
            <person name="Spatafora J.W."/>
            <person name="Grigoriev I.V."/>
            <person name="Hibbett D.S."/>
        </authorList>
    </citation>
    <scope>NUCLEOTIDE SEQUENCE [LARGE SCALE GENOMIC DNA]</scope>
    <source>
        <strain evidence="1 2">3A-2</strain>
    </source>
</reference>
<evidence type="ECO:0000313" key="1">
    <source>
        <dbReference type="EMBL" id="OCH90465.1"/>
    </source>
</evidence>